<name>A0A9P7DYX8_9AGAM</name>
<dbReference type="RefSeq" id="XP_041166957.1">
    <property type="nucleotide sequence ID" value="XM_041299567.1"/>
</dbReference>
<protein>
    <submittedName>
        <fullName evidence="2">Uncharacterized protein</fullName>
    </submittedName>
</protein>
<accession>A0A9P7DYX8</accession>
<evidence type="ECO:0000313" key="2">
    <source>
        <dbReference type="EMBL" id="KAG1806486.1"/>
    </source>
</evidence>
<reference evidence="2" key="1">
    <citation type="journal article" date="2020" name="New Phytol.">
        <title>Comparative genomics reveals dynamic genome evolution in host specialist ectomycorrhizal fungi.</title>
        <authorList>
            <person name="Lofgren L.A."/>
            <person name="Nguyen N.H."/>
            <person name="Vilgalys R."/>
            <person name="Ruytinx J."/>
            <person name="Liao H.L."/>
            <person name="Branco S."/>
            <person name="Kuo A."/>
            <person name="LaButti K."/>
            <person name="Lipzen A."/>
            <person name="Andreopoulos W."/>
            <person name="Pangilinan J."/>
            <person name="Riley R."/>
            <person name="Hundley H."/>
            <person name="Na H."/>
            <person name="Barry K."/>
            <person name="Grigoriev I.V."/>
            <person name="Stajich J.E."/>
            <person name="Kennedy P.G."/>
        </authorList>
    </citation>
    <scope>NUCLEOTIDE SEQUENCE</scope>
    <source>
        <strain evidence="2">S12</strain>
    </source>
</reference>
<dbReference type="AlphaFoldDB" id="A0A9P7DYX8"/>
<gene>
    <name evidence="2" type="ORF">HD556DRAFT_1302942</name>
</gene>
<feature type="region of interest" description="Disordered" evidence="1">
    <location>
        <begin position="54"/>
        <end position="74"/>
    </location>
</feature>
<evidence type="ECO:0000313" key="3">
    <source>
        <dbReference type="Proteomes" id="UP000719766"/>
    </source>
</evidence>
<sequence>MQVRLFGVMSLVILWMYVPSASFLRNWLDGPVQFPATSPLPRSLSVQAITQRLSDTNSPENSRSTPPPLTTQSSAATSFRSRLHQLSIWWPARAGHTSLPVVNTPLAQAKEVCWIHFLTVLHDSWIHL</sequence>
<comment type="caution">
    <text evidence="2">The sequence shown here is derived from an EMBL/GenBank/DDBJ whole genome shotgun (WGS) entry which is preliminary data.</text>
</comment>
<evidence type="ECO:0000256" key="1">
    <source>
        <dbReference type="SAM" id="MobiDB-lite"/>
    </source>
</evidence>
<proteinExistence type="predicted"/>
<dbReference type="Proteomes" id="UP000719766">
    <property type="component" value="Unassembled WGS sequence"/>
</dbReference>
<dbReference type="GeneID" id="64593331"/>
<dbReference type="EMBL" id="JABBWE010000002">
    <property type="protein sequence ID" value="KAG1806486.1"/>
    <property type="molecule type" value="Genomic_DNA"/>
</dbReference>
<dbReference type="OrthoDB" id="2690529at2759"/>
<keyword evidence="3" id="KW-1185">Reference proteome</keyword>
<organism evidence="2 3">
    <name type="scientific">Suillus plorans</name>
    <dbReference type="NCBI Taxonomy" id="116603"/>
    <lineage>
        <taxon>Eukaryota</taxon>
        <taxon>Fungi</taxon>
        <taxon>Dikarya</taxon>
        <taxon>Basidiomycota</taxon>
        <taxon>Agaricomycotina</taxon>
        <taxon>Agaricomycetes</taxon>
        <taxon>Agaricomycetidae</taxon>
        <taxon>Boletales</taxon>
        <taxon>Suillineae</taxon>
        <taxon>Suillaceae</taxon>
        <taxon>Suillus</taxon>
    </lineage>
</organism>